<evidence type="ECO:0000259" key="2">
    <source>
        <dbReference type="Pfam" id="PF20710"/>
    </source>
</evidence>
<comment type="caution">
    <text evidence="3">The sequence shown here is derived from an EMBL/GenBank/DDBJ whole genome shotgun (WGS) entry which is preliminary data.</text>
</comment>
<dbReference type="AlphaFoldDB" id="A0A9N8ECT3"/>
<gene>
    <name evidence="3" type="ORF">SEMRO_890_G216660.1</name>
</gene>
<feature type="domain" description="DUF6824" evidence="2">
    <location>
        <begin position="49"/>
        <end position="132"/>
    </location>
</feature>
<dbReference type="EMBL" id="CAICTM010000888">
    <property type="protein sequence ID" value="CAB9517899.1"/>
    <property type="molecule type" value="Genomic_DNA"/>
</dbReference>
<sequence length="386" mass="41992">MCVTKQFQTLQTMSFGNLSSFQPVPPVGNNAAALSSAAVNIIVAPRQFDVLCGKSKRCVDHDGSRRFRTVIECHRDRYEQALTKFDKTSVTRNIFDSMSQAGSRFLKHNEDLDVWEEISPMAARDKIGHALRFANRVARRRRTKGGASALAKEDSKPAATTTSQPLVSGAQGQLPQLPAQMGQLPVQPLSASPASYLGQSQQPAILSSSFAPLSRSSADTEEPSQQQHLPKMLLTMNGPVTISSSASILPSSFAQLNRDTAHQTTCEQPSSTATKFALPAASLVAVPTQLAMHHLPSIFCPMKNTEQQQRHITIAQVQEPTKALEKFSLPSSPVTTLNESLFLQNDSFLASANNKNTGPDQGFPVLEGDDMPFDWDFDAEILSVLL</sequence>
<keyword evidence="4" id="KW-1185">Reference proteome</keyword>
<dbReference type="Proteomes" id="UP001153069">
    <property type="component" value="Unassembled WGS sequence"/>
</dbReference>
<accession>A0A9N8ECT3</accession>
<feature type="compositionally biased region" description="Polar residues" evidence="1">
    <location>
        <begin position="158"/>
        <end position="170"/>
    </location>
</feature>
<proteinExistence type="predicted"/>
<evidence type="ECO:0000313" key="3">
    <source>
        <dbReference type="EMBL" id="CAB9517899.1"/>
    </source>
</evidence>
<feature type="region of interest" description="Disordered" evidence="1">
    <location>
        <begin position="138"/>
        <end position="170"/>
    </location>
</feature>
<evidence type="ECO:0000256" key="1">
    <source>
        <dbReference type="SAM" id="MobiDB-lite"/>
    </source>
</evidence>
<reference evidence="3" key="1">
    <citation type="submission" date="2020-06" db="EMBL/GenBank/DDBJ databases">
        <authorList>
            <consortium name="Plant Systems Biology data submission"/>
        </authorList>
    </citation>
    <scope>NUCLEOTIDE SEQUENCE</scope>
    <source>
        <strain evidence="3">D6</strain>
    </source>
</reference>
<evidence type="ECO:0000313" key="4">
    <source>
        <dbReference type="Proteomes" id="UP001153069"/>
    </source>
</evidence>
<protein>
    <recommendedName>
        <fullName evidence="2">DUF6824 domain-containing protein</fullName>
    </recommendedName>
</protein>
<name>A0A9N8ECT3_9STRA</name>
<organism evidence="3 4">
    <name type="scientific">Seminavis robusta</name>
    <dbReference type="NCBI Taxonomy" id="568900"/>
    <lineage>
        <taxon>Eukaryota</taxon>
        <taxon>Sar</taxon>
        <taxon>Stramenopiles</taxon>
        <taxon>Ochrophyta</taxon>
        <taxon>Bacillariophyta</taxon>
        <taxon>Bacillariophyceae</taxon>
        <taxon>Bacillariophycidae</taxon>
        <taxon>Naviculales</taxon>
        <taxon>Naviculaceae</taxon>
        <taxon>Seminavis</taxon>
    </lineage>
</organism>
<dbReference type="InterPro" id="IPR049227">
    <property type="entry name" value="DUF6824"/>
</dbReference>
<dbReference type="Pfam" id="PF20710">
    <property type="entry name" value="DUF6824"/>
    <property type="match status" value="1"/>
</dbReference>